<accession>A0A370N600</accession>
<dbReference type="Proteomes" id="UP000254875">
    <property type="component" value="Unassembled WGS sequence"/>
</dbReference>
<organism evidence="1 2">
    <name type="scientific">Paraburkholderia lacunae</name>
    <dbReference type="NCBI Taxonomy" id="2211104"/>
    <lineage>
        <taxon>Bacteria</taxon>
        <taxon>Pseudomonadati</taxon>
        <taxon>Pseudomonadota</taxon>
        <taxon>Betaproteobacteria</taxon>
        <taxon>Burkholderiales</taxon>
        <taxon>Burkholderiaceae</taxon>
        <taxon>Paraburkholderia</taxon>
    </lineage>
</organism>
<evidence type="ECO:0000313" key="2">
    <source>
        <dbReference type="Proteomes" id="UP000254875"/>
    </source>
</evidence>
<evidence type="ECO:0000313" key="1">
    <source>
        <dbReference type="EMBL" id="RDK01036.1"/>
    </source>
</evidence>
<dbReference type="RefSeq" id="WP_115102826.1">
    <property type="nucleotide sequence ID" value="NZ_QHKS01000012.1"/>
</dbReference>
<reference evidence="2" key="1">
    <citation type="submission" date="2018-05" db="EMBL/GenBank/DDBJ databases">
        <authorList>
            <person name="Feng T."/>
        </authorList>
    </citation>
    <scope>NUCLEOTIDE SEQUENCE [LARGE SCALE GENOMIC DNA]</scope>
    <source>
        <strain evidence="2">S27</strain>
    </source>
</reference>
<dbReference type="AlphaFoldDB" id="A0A370N600"/>
<comment type="caution">
    <text evidence="1">The sequence shown here is derived from an EMBL/GenBank/DDBJ whole genome shotgun (WGS) entry which is preliminary data.</text>
</comment>
<proteinExistence type="predicted"/>
<gene>
    <name evidence="1" type="ORF">DLM46_19700</name>
</gene>
<protein>
    <submittedName>
        <fullName evidence="1">Uncharacterized protein</fullName>
    </submittedName>
</protein>
<dbReference type="EMBL" id="QHKS01000012">
    <property type="protein sequence ID" value="RDK01036.1"/>
    <property type="molecule type" value="Genomic_DNA"/>
</dbReference>
<sequence length="115" mass="12735">MIKKATYLVSIFIGEPTEQHAKIKDIAAQVSGGEYEFLHLHRMGVFLVLNTNRDAGQLAKSFSQATAPDDRIFVCELGQDFHALGLSKATYWLSNHLVTKPQTLSARQGNPFTDA</sequence>
<keyword evidence="2" id="KW-1185">Reference proteome</keyword>
<dbReference type="OrthoDB" id="9096395at2"/>
<name>A0A370N600_9BURK</name>